<protein>
    <submittedName>
        <fullName evidence="2">Isochorismatase</fullName>
    </submittedName>
</protein>
<dbReference type="PANTHER" id="PTHR14119:SF3">
    <property type="entry name" value="ISOCHORISMATASE DOMAIN-CONTAINING PROTEIN 2"/>
    <property type="match status" value="1"/>
</dbReference>
<dbReference type="InterPro" id="IPR000868">
    <property type="entry name" value="Isochorismatase-like_dom"/>
</dbReference>
<dbReference type="Proteomes" id="UP000642829">
    <property type="component" value="Unassembled WGS sequence"/>
</dbReference>
<name>A0A8J3GCI0_9BACT</name>
<dbReference type="Gene3D" id="3.40.50.850">
    <property type="entry name" value="Isochorismatase-like"/>
    <property type="match status" value="1"/>
</dbReference>
<organism evidence="2 3">
    <name type="scientific">Cerasicoccus arenae</name>
    <dbReference type="NCBI Taxonomy" id="424488"/>
    <lineage>
        <taxon>Bacteria</taxon>
        <taxon>Pseudomonadati</taxon>
        <taxon>Verrucomicrobiota</taxon>
        <taxon>Opitutia</taxon>
        <taxon>Puniceicoccales</taxon>
        <taxon>Cerasicoccaceae</taxon>
        <taxon>Cerasicoccus</taxon>
    </lineage>
</organism>
<dbReference type="SUPFAM" id="SSF52499">
    <property type="entry name" value="Isochorismatase-like hydrolases"/>
    <property type="match status" value="1"/>
</dbReference>
<evidence type="ECO:0000313" key="3">
    <source>
        <dbReference type="Proteomes" id="UP000642829"/>
    </source>
</evidence>
<dbReference type="InterPro" id="IPR050993">
    <property type="entry name" value="Isochorismatase_domain"/>
</dbReference>
<proteinExistence type="predicted"/>
<sequence>MGNPWHVTTENSLPPLPVALLLVDWQFAFTSVMPNGAAAVRRAILAARAAQLLGLPIAITEHVPHKLGTTLPEIREAAPNAPVFNKTAFSGVAADGLIEWLRERNVQHVLLTGLESPICIYQTAVQAMAEGFDVTLLADAVVERRAADRVHAFDTLCRAGAHILPVETVFYSLFSDSIHPQFREFTQLVKTFGD</sequence>
<comment type="caution">
    <text evidence="2">The sequence shown here is derived from an EMBL/GenBank/DDBJ whole genome shotgun (WGS) entry which is preliminary data.</text>
</comment>
<gene>
    <name evidence="2" type="ORF">GCM10007047_13340</name>
</gene>
<dbReference type="EMBL" id="BMXG01000006">
    <property type="protein sequence ID" value="GHB98518.1"/>
    <property type="molecule type" value="Genomic_DNA"/>
</dbReference>
<dbReference type="InterPro" id="IPR036380">
    <property type="entry name" value="Isochorismatase-like_sf"/>
</dbReference>
<reference evidence="2" key="1">
    <citation type="journal article" date="2014" name="Int. J. Syst. Evol. Microbiol.">
        <title>Complete genome sequence of Corynebacterium casei LMG S-19264T (=DSM 44701T), isolated from a smear-ripened cheese.</title>
        <authorList>
            <consortium name="US DOE Joint Genome Institute (JGI-PGF)"/>
            <person name="Walter F."/>
            <person name="Albersmeier A."/>
            <person name="Kalinowski J."/>
            <person name="Ruckert C."/>
        </authorList>
    </citation>
    <scope>NUCLEOTIDE SEQUENCE</scope>
    <source>
        <strain evidence="2">KCTC 12870</strain>
    </source>
</reference>
<dbReference type="AlphaFoldDB" id="A0A8J3GCI0"/>
<evidence type="ECO:0000259" key="1">
    <source>
        <dbReference type="Pfam" id="PF00857"/>
    </source>
</evidence>
<reference evidence="2" key="2">
    <citation type="submission" date="2020-09" db="EMBL/GenBank/DDBJ databases">
        <authorList>
            <person name="Sun Q."/>
            <person name="Kim S."/>
        </authorList>
    </citation>
    <scope>NUCLEOTIDE SEQUENCE</scope>
    <source>
        <strain evidence="2">KCTC 12870</strain>
    </source>
</reference>
<dbReference type="RefSeq" id="WP_189513214.1">
    <property type="nucleotide sequence ID" value="NZ_JBHLZG010000018.1"/>
</dbReference>
<evidence type="ECO:0000313" key="2">
    <source>
        <dbReference type="EMBL" id="GHB98518.1"/>
    </source>
</evidence>
<feature type="domain" description="Isochorismatase-like" evidence="1">
    <location>
        <begin position="19"/>
        <end position="166"/>
    </location>
</feature>
<dbReference type="Pfam" id="PF00857">
    <property type="entry name" value="Isochorismatase"/>
    <property type="match status" value="1"/>
</dbReference>
<keyword evidence="3" id="KW-1185">Reference proteome</keyword>
<accession>A0A8J3GCI0</accession>
<dbReference type="PANTHER" id="PTHR14119">
    <property type="entry name" value="HYDROLASE"/>
    <property type="match status" value="1"/>
</dbReference>